<reference evidence="3 4" key="2">
    <citation type="submission" date="2024-05" db="EMBL/GenBank/DDBJ databases">
        <authorList>
            <person name="Chen Y."/>
            <person name="Shah S."/>
            <person name="Dougan E. K."/>
            <person name="Thang M."/>
            <person name="Chan C."/>
        </authorList>
    </citation>
    <scope>NUCLEOTIDE SEQUENCE [LARGE SCALE GENOMIC DNA]</scope>
</reference>
<dbReference type="EMBL" id="CAMXCT010002872">
    <property type="protein sequence ID" value="CAI4001000.1"/>
    <property type="molecule type" value="Genomic_DNA"/>
</dbReference>
<evidence type="ECO:0000313" key="4">
    <source>
        <dbReference type="Proteomes" id="UP001152797"/>
    </source>
</evidence>
<evidence type="ECO:0000313" key="2">
    <source>
        <dbReference type="EMBL" id="CAI4001000.1"/>
    </source>
</evidence>
<dbReference type="AlphaFoldDB" id="A0A9P1G7W6"/>
<dbReference type="OrthoDB" id="445522at2759"/>
<feature type="compositionally biased region" description="Polar residues" evidence="1">
    <location>
        <begin position="484"/>
        <end position="493"/>
    </location>
</feature>
<organism evidence="2">
    <name type="scientific">Cladocopium goreaui</name>
    <dbReference type="NCBI Taxonomy" id="2562237"/>
    <lineage>
        <taxon>Eukaryota</taxon>
        <taxon>Sar</taxon>
        <taxon>Alveolata</taxon>
        <taxon>Dinophyceae</taxon>
        <taxon>Suessiales</taxon>
        <taxon>Symbiodiniaceae</taxon>
        <taxon>Cladocopium</taxon>
    </lineage>
</organism>
<protein>
    <submittedName>
        <fullName evidence="3">7,8-didemethyl-8-hydroxy-5-deazariboflavin synthase</fullName>
    </submittedName>
</protein>
<evidence type="ECO:0000256" key="1">
    <source>
        <dbReference type="SAM" id="MobiDB-lite"/>
    </source>
</evidence>
<gene>
    <name evidence="2" type="ORF">C1SCF055_LOCUS27077</name>
</gene>
<name>A0A9P1G7W6_9DINO</name>
<accession>A0A9P1G7W6</accession>
<reference evidence="2" key="1">
    <citation type="submission" date="2022-10" db="EMBL/GenBank/DDBJ databases">
        <authorList>
            <person name="Chen Y."/>
            <person name="Dougan E. K."/>
            <person name="Chan C."/>
            <person name="Rhodes N."/>
            <person name="Thang M."/>
        </authorList>
    </citation>
    <scope>NUCLEOTIDE SEQUENCE</scope>
</reference>
<keyword evidence="4" id="KW-1185">Reference proteome</keyword>
<sequence>MRKALSYTEGVQLHQCCGAMLHFLREFQRIAPPADFEDARASLLSQFSFGYLDPDLQHCMETSVPPGDVSSVGAFRPFVCKVQNATKRQKEEAEEALAADVRKADLKQIVARLTSDLETLEGMAGGDAETAKQTALDLKWIRERQAKGDAFIDTWMQENCLVIEVDADFQHVVQDFIKYKEQFRGVSGRVLVLCGYDATVFPSNATYVRQSITALATILGMGSDFCGHYQVPVFQSQTTMSAMVKHRRLIEDQLIANKLSIVNSFQLLYSKEESTARDTRALSQQCIGLVHGNFPDSSWLASRVLVEGKLGPVPLLPFNQFLGYDDTTRPGASAHKQVLQGFMSGMDFRADDRLLFVDLVPNRFCEFGRAVAEIRLADPASPLRYLGFVKTKDSGEPSAFKDLVNSVRSKVWEHWDSSTMAPPKTRPREDAAAAAPSLQLLAFQDGRPVFPEVLRSRFPVGTAEHAEVETMFEKFKEKFPQQPRPSAQPQGSAPRSGGLCDFSVNQGKMPVDPNRQVDLVPVKDADFQVRLGSISMTGKRPAVVMTNELDIWVGNTSDVACTLGPVELFGFSTGSFEEVVSRGTATADQRGLLFRMPEGDLSLVVAEDKVIYPMCEYLRMLATRRGISAVEIEDHKLSPWTRQDGEAADPLPVSFRYQIGSLETGKTHIFKPNPLDSESAVRSQTMGALLNGKYDQLATNPRLQVLWEVETSNSPAVIQAKKPKVYMTCSLCLEPKSWYKLST</sequence>
<dbReference type="Proteomes" id="UP001152797">
    <property type="component" value="Unassembled WGS sequence"/>
</dbReference>
<evidence type="ECO:0000313" key="3">
    <source>
        <dbReference type="EMBL" id="CAL4788312.1"/>
    </source>
</evidence>
<dbReference type="EMBL" id="CAMXCT020002872">
    <property type="protein sequence ID" value="CAL1154375.1"/>
    <property type="molecule type" value="Genomic_DNA"/>
</dbReference>
<dbReference type="EMBL" id="CAMXCT030002872">
    <property type="protein sequence ID" value="CAL4788312.1"/>
    <property type="molecule type" value="Genomic_DNA"/>
</dbReference>
<comment type="caution">
    <text evidence="2">The sequence shown here is derived from an EMBL/GenBank/DDBJ whole genome shotgun (WGS) entry which is preliminary data.</text>
</comment>
<proteinExistence type="predicted"/>
<feature type="region of interest" description="Disordered" evidence="1">
    <location>
        <begin position="477"/>
        <end position="499"/>
    </location>
</feature>